<comment type="caution">
    <text evidence="1">The sequence shown here is derived from an EMBL/GenBank/DDBJ whole genome shotgun (WGS) entry which is preliminary data.</text>
</comment>
<protein>
    <submittedName>
        <fullName evidence="1">Uncharacterized protein</fullName>
    </submittedName>
</protein>
<gene>
    <name evidence="1" type="ORF">S06H3_37825</name>
</gene>
<dbReference type="EMBL" id="BARV01023008">
    <property type="protein sequence ID" value="GAI26526.1"/>
    <property type="molecule type" value="Genomic_DNA"/>
</dbReference>
<reference evidence="1" key="1">
    <citation type="journal article" date="2014" name="Front. Microbiol.">
        <title>High frequency of phylogenetically diverse reductive dehalogenase-homologous genes in deep subseafloor sedimentary metagenomes.</title>
        <authorList>
            <person name="Kawai M."/>
            <person name="Futagami T."/>
            <person name="Toyoda A."/>
            <person name="Takaki Y."/>
            <person name="Nishi S."/>
            <person name="Hori S."/>
            <person name="Arai W."/>
            <person name="Tsubouchi T."/>
            <person name="Morono Y."/>
            <person name="Uchiyama I."/>
            <person name="Ito T."/>
            <person name="Fujiyama A."/>
            <person name="Inagaki F."/>
            <person name="Takami H."/>
        </authorList>
    </citation>
    <scope>NUCLEOTIDE SEQUENCE</scope>
    <source>
        <strain evidence="1">Expedition CK06-06</strain>
    </source>
</reference>
<proteinExistence type="predicted"/>
<evidence type="ECO:0000313" key="1">
    <source>
        <dbReference type="EMBL" id="GAI26526.1"/>
    </source>
</evidence>
<sequence length="36" mass="4257">MSKLPESYHTQNGCWNCQRCFRPWNPESFEGYCTVG</sequence>
<dbReference type="AlphaFoldDB" id="X1N8L5"/>
<accession>X1N8L5</accession>
<name>X1N8L5_9ZZZZ</name>
<organism evidence="1">
    <name type="scientific">marine sediment metagenome</name>
    <dbReference type="NCBI Taxonomy" id="412755"/>
    <lineage>
        <taxon>unclassified sequences</taxon>
        <taxon>metagenomes</taxon>
        <taxon>ecological metagenomes</taxon>
    </lineage>
</organism>
<feature type="non-terminal residue" evidence="1">
    <location>
        <position position="36"/>
    </location>
</feature>